<dbReference type="EMBL" id="WMEQ01000005">
    <property type="protein sequence ID" value="MYL33652.1"/>
    <property type="molecule type" value="Genomic_DNA"/>
</dbReference>
<feature type="transmembrane region" description="Helical" evidence="1">
    <location>
        <begin position="51"/>
        <end position="73"/>
    </location>
</feature>
<feature type="transmembrane region" description="Helical" evidence="1">
    <location>
        <begin position="142"/>
        <end position="159"/>
    </location>
</feature>
<evidence type="ECO:0000313" key="2">
    <source>
        <dbReference type="EMBL" id="MYL33652.1"/>
    </source>
</evidence>
<feature type="transmembrane region" description="Helical" evidence="1">
    <location>
        <begin position="208"/>
        <end position="230"/>
    </location>
</feature>
<evidence type="ECO:0000313" key="3">
    <source>
        <dbReference type="Proteomes" id="UP000468638"/>
    </source>
</evidence>
<reference evidence="2 3" key="1">
    <citation type="submission" date="2019-11" db="EMBL/GenBank/DDBJ databases">
        <title>Genome sequences of 17 halophilic strains isolated from different environments.</title>
        <authorList>
            <person name="Furrow R.E."/>
        </authorList>
    </citation>
    <scope>NUCLEOTIDE SEQUENCE [LARGE SCALE GENOMIC DNA]</scope>
    <source>
        <strain evidence="2 3">22514_16_FS</strain>
    </source>
</reference>
<dbReference type="InterPro" id="IPR025450">
    <property type="entry name" value="YndJ-like"/>
</dbReference>
<protein>
    <recommendedName>
        <fullName evidence="4">YndJ-like protein</fullName>
    </recommendedName>
</protein>
<name>A0A6I5A0D9_9BACI</name>
<dbReference type="Proteomes" id="UP000468638">
    <property type="component" value="Unassembled WGS sequence"/>
</dbReference>
<accession>A0A6I5A0D9</accession>
<feature type="transmembrane region" description="Helical" evidence="1">
    <location>
        <begin position="171"/>
        <end position="196"/>
    </location>
</feature>
<feature type="transmembrane region" description="Helical" evidence="1">
    <location>
        <begin position="112"/>
        <end position="130"/>
    </location>
</feature>
<sequence length="340" mass="38233">MSPLFFLSKSFSFKMENEVKTMSEKRLTIFGICSFISFVILKVSFDIIDSLQYVQMLLVFAYGVLIPLGLQFAHTRRTKLYLSVLNLHPIALLLAIGSFFVTPGILSTILSLPWFLFTALISLYGLWSFFYHKIWTRLHETVIHAGMIYIVIGGGWLVLHRTGSSILHFDGIIILLTSIHFHYAAFVTLIAFGVIGREMHFSNKGIKSLFQLLSIFLLVGPIFVAVGITFGADYPWIEFVAVTEFVVPIAILSLLTLLFFVPTLPKALSKILITIACLSLFVSMTFAFLYGYEGIGSLQFLLNIPLMVFVHGMVNAFGFSLCMFSGLYIYLYQDSTHSTV</sequence>
<keyword evidence="1" id="KW-0472">Membrane</keyword>
<feature type="transmembrane region" description="Helical" evidence="1">
    <location>
        <begin position="236"/>
        <end position="259"/>
    </location>
</feature>
<organism evidence="2 3">
    <name type="scientific">Pontibacillus yanchengensis</name>
    <dbReference type="NCBI Taxonomy" id="462910"/>
    <lineage>
        <taxon>Bacteria</taxon>
        <taxon>Bacillati</taxon>
        <taxon>Bacillota</taxon>
        <taxon>Bacilli</taxon>
        <taxon>Bacillales</taxon>
        <taxon>Bacillaceae</taxon>
        <taxon>Pontibacillus</taxon>
    </lineage>
</organism>
<feature type="transmembrane region" description="Helical" evidence="1">
    <location>
        <begin position="85"/>
        <end position="106"/>
    </location>
</feature>
<feature type="transmembrane region" description="Helical" evidence="1">
    <location>
        <begin position="304"/>
        <end position="331"/>
    </location>
</feature>
<proteinExistence type="predicted"/>
<feature type="transmembrane region" description="Helical" evidence="1">
    <location>
        <begin position="271"/>
        <end position="292"/>
    </location>
</feature>
<gene>
    <name evidence="2" type="ORF">GLW05_08585</name>
</gene>
<evidence type="ECO:0008006" key="4">
    <source>
        <dbReference type="Google" id="ProtNLM"/>
    </source>
</evidence>
<evidence type="ECO:0000256" key="1">
    <source>
        <dbReference type="SAM" id="Phobius"/>
    </source>
</evidence>
<dbReference type="AlphaFoldDB" id="A0A6I5A0D9"/>
<keyword evidence="1" id="KW-0812">Transmembrane</keyword>
<dbReference type="Pfam" id="PF14158">
    <property type="entry name" value="YndJ"/>
    <property type="match status" value="1"/>
</dbReference>
<keyword evidence="1" id="KW-1133">Transmembrane helix</keyword>
<comment type="caution">
    <text evidence="2">The sequence shown here is derived from an EMBL/GenBank/DDBJ whole genome shotgun (WGS) entry which is preliminary data.</text>
</comment>
<feature type="transmembrane region" description="Helical" evidence="1">
    <location>
        <begin position="27"/>
        <end position="45"/>
    </location>
</feature>